<dbReference type="EMBL" id="VBSB01000010">
    <property type="protein sequence ID" value="NTY61561.1"/>
    <property type="molecule type" value="Genomic_DNA"/>
</dbReference>
<dbReference type="PANTHER" id="PTHR43784">
    <property type="entry name" value="GDSL-LIKE LIPASE/ACYLHYDROLASE, PUTATIVE (AFU_ORTHOLOGUE AFUA_2G00820)-RELATED"/>
    <property type="match status" value="1"/>
</dbReference>
<dbReference type="SUPFAM" id="SSF52266">
    <property type="entry name" value="SGNH hydrolase"/>
    <property type="match status" value="1"/>
</dbReference>
<keyword evidence="4" id="KW-1185">Reference proteome</keyword>
<reference evidence="3 4" key="1">
    <citation type="submission" date="2019-05" db="EMBL/GenBank/DDBJ databases">
        <title>Mycolicibacterium sphagni ENV482 genome assembly.</title>
        <authorList>
            <person name="Chen W."/>
            <person name="Faulkner N.W."/>
            <person name="Hyman M.R."/>
        </authorList>
    </citation>
    <scope>NUCLEOTIDE SEQUENCE [LARGE SCALE GENOMIC DNA]</scope>
    <source>
        <strain evidence="3 4">ENV482</strain>
    </source>
</reference>
<name>A0ABX2K3B7_9MYCO</name>
<dbReference type="InterPro" id="IPR053140">
    <property type="entry name" value="GDSL_Rv0518-like"/>
</dbReference>
<comment type="caution">
    <text evidence="3">The sequence shown here is derived from an EMBL/GenBank/DDBJ whole genome shotgun (WGS) entry which is preliminary data.</text>
</comment>
<dbReference type="InterPro" id="IPR013830">
    <property type="entry name" value="SGNH_hydro"/>
</dbReference>
<organism evidence="3 4">
    <name type="scientific">Mycolicibacterium sphagni</name>
    <dbReference type="NCBI Taxonomy" id="1786"/>
    <lineage>
        <taxon>Bacteria</taxon>
        <taxon>Bacillati</taxon>
        <taxon>Actinomycetota</taxon>
        <taxon>Actinomycetes</taxon>
        <taxon>Mycobacteriales</taxon>
        <taxon>Mycobacteriaceae</taxon>
        <taxon>Mycolicibacterium</taxon>
    </lineage>
</organism>
<dbReference type="GO" id="GO:0016787">
    <property type="term" value="F:hydrolase activity"/>
    <property type="evidence" value="ECO:0007669"/>
    <property type="project" value="UniProtKB-KW"/>
</dbReference>
<dbReference type="InterPro" id="IPR036514">
    <property type="entry name" value="SGNH_hydro_sf"/>
</dbReference>
<feature type="compositionally biased region" description="Basic and acidic residues" evidence="1">
    <location>
        <begin position="253"/>
        <end position="262"/>
    </location>
</feature>
<sequence>MVLPCLALKSKIVSDSGFSRYVAIGDSQTEGLWDGDDTVGVIGFADRLAALLDARYPGLRYANLAIRGKRVIDVLNDQLPQALAMEPDLVTVCVGMNDVTRPGRTFTKAMADLDDVYQQLADSGATVVTTSFPDVAKMLPVGRLIGSRIQQVNEVITRAAQRHGFGLVDLYNAEAMNEPSIWSHDRMHASTRGHILFAEAAAEALKLPGSNHDWAMPSGEEVRDSFAERMYAQAQWTRSLLIPWIWRHARGRSSGDGRDPKYAELQPVSEQVRMAHQSA</sequence>
<evidence type="ECO:0000313" key="4">
    <source>
        <dbReference type="Proteomes" id="UP000708347"/>
    </source>
</evidence>
<protein>
    <submittedName>
        <fullName evidence="3">SGNH/GDSL hydrolase family protein</fullName>
    </submittedName>
</protein>
<accession>A0ABX2K3B7</accession>
<evidence type="ECO:0000259" key="2">
    <source>
        <dbReference type="Pfam" id="PF13472"/>
    </source>
</evidence>
<gene>
    <name evidence="3" type="ORF">FEG63_18600</name>
</gene>
<feature type="domain" description="SGNH hydrolase-type esterase" evidence="2">
    <location>
        <begin position="23"/>
        <end position="194"/>
    </location>
</feature>
<dbReference type="Gene3D" id="3.40.50.1110">
    <property type="entry name" value="SGNH hydrolase"/>
    <property type="match status" value="1"/>
</dbReference>
<proteinExistence type="predicted"/>
<evidence type="ECO:0000313" key="3">
    <source>
        <dbReference type="EMBL" id="NTY61561.1"/>
    </source>
</evidence>
<dbReference type="PANTHER" id="PTHR43784:SF2">
    <property type="entry name" value="GDSL-LIKE LIPASE_ACYLHYDROLASE, PUTATIVE (AFU_ORTHOLOGUE AFUA_2G00820)-RELATED"/>
    <property type="match status" value="1"/>
</dbReference>
<dbReference type="Proteomes" id="UP000708347">
    <property type="component" value="Unassembled WGS sequence"/>
</dbReference>
<dbReference type="Pfam" id="PF13472">
    <property type="entry name" value="Lipase_GDSL_2"/>
    <property type="match status" value="1"/>
</dbReference>
<keyword evidence="3" id="KW-0378">Hydrolase</keyword>
<evidence type="ECO:0000256" key="1">
    <source>
        <dbReference type="SAM" id="MobiDB-lite"/>
    </source>
</evidence>
<dbReference type="CDD" id="cd01832">
    <property type="entry name" value="SGNH_hydrolase_like_1"/>
    <property type="match status" value="1"/>
</dbReference>
<feature type="region of interest" description="Disordered" evidence="1">
    <location>
        <begin position="252"/>
        <end position="279"/>
    </location>
</feature>